<name>A0A011PP11_9PROT</name>
<organism evidence="4 5">
    <name type="scientific">Candidatus Accumulibacter adjunctus</name>
    <dbReference type="NCBI Taxonomy" id="1454001"/>
    <lineage>
        <taxon>Bacteria</taxon>
        <taxon>Pseudomonadati</taxon>
        <taxon>Pseudomonadota</taxon>
        <taxon>Betaproteobacteria</taxon>
        <taxon>Candidatus Accumulibacter</taxon>
    </lineage>
</organism>
<accession>A0A011PP11</accession>
<dbReference type="Pfam" id="PF19500">
    <property type="entry name" value="DUF6035"/>
    <property type="match status" value="1"/>
</dbReference>
<dbReference type="Pfam" id="PF25169">
    <property type="entry name" value="DUF7830"/>
    <property type="match status" value="1"/>
</dbReference>
<dbReference type="EMBL" id="JFAX01000007">
    <property type="protein sequence ID" value="EXI68029.1"/>
    <property type="molecule type" value="Genomic_DNA"/>
</dbReference>
<evidence type="ECO:0000259" key="3">
    <source>
        <dbReference type="Pfam" id="PF25169"/>
    </source>
</evidence>
<dbReference type="InterPro" id="IPR057151">
    <property type="entry name" value="DUF7829"/>
</dbReference>
<gene>
    <name evidence="4" type="ORF">AW08_01634</name>
</gene>
<evidence type="ECO:0000313" key="5">
    <source>
        <dbReference type="Proteomes" id="UP000020218"/>
    </source>
</evidence>
<dbReference type="AlphaFoldDB" id="A0A011PP11"/>
<proteinExistence type="predicted"/>
<evidence type="ECO:0000259" key="1">
    <source>
        <dbReference type="Pfam" id="PF19500"/>
    </source>
</evidence>
<dbReference type="PATRIC" id="fig|1454001.3.peg.1557"/>
<feature type="domain" description="DUF7830" evidence="3">
    <location>
        <begin position="25"/>
        <end position="93"/>
    </location>
</feature>
<feature type="domain" description="DUF7829" evidence="2">
    <location>
        <begin position="340"/>
        <end position="434"/>
    </location>
</feature>
<dbReference type="Pfam" id="PF25167">
    <property type="entry name" value="DUF7829"/>
    <property type="match status" value="1"/>
</dbReference>
<keyword evidence="5" id="KW-1185">Reference proteome</keyword>
<dbReference type="InterPro" id="IPR057152">
    <property type="entry name" value="DUF7830"/>
</dbReference>
<comment type="caution">
    <text evidence="4">The sequence shown here is derived from an EMBL/GenBank/DDBJ whole genome shotgun (WGS) entry which is preliminary data.</text>
</comment>
<evidence type="ECO:0000259" key="2">
    <source>
        <dbReference type="Pfam" id="PF25167"/>
    </source>
</evidence>
<dbReference type="STRING" id="1454001.AW08_01634"/>
<feature type="domain" description="DUF6035" evidence="1">
    <location>
        <begin position="105"/>
        <end position="278"/>
    </location>
</feature>
<evidence type="ECO:0000313" key="4">
    <source>
        <dbReference type="EMBL" id="EXI68029.1"/>
    </source>
</evidence>
<dbReference type="InterPro" id="IPR046099">
    <property type="entry name" value="DUF6035"/>
</dbReference>
<protein>
    <submittedName>
        <fullName evidence="4">Competence protein</fullName>
    </submittedName>
</protein>
<sequence>MTAPCLCVDDPEINEVIHLDTGIISPARAVIGSDYDRLQKLRMELAEANAAGDSLYACPICMVGVYLSCRRKDEKRFFFKHRTENGNCPAITRGDLSKDEMLARKYNAAKESRAHIRLKEIIADSLRRDPNFSEVESEKVWRGMDRSKWRQPDVQALWKGETRIAFEIQLSTTFLHVIAERRNFYRQEGGLLCWVFRTFDESEARMTQDDIFHNNNRNLFLAGEETLTASVAASALMLDCHWLEPAAVGGEVVEAWRHARVPFSGLTLDQAGQRVFYRDCDALKAGLARDASEEALKQRFYLWWRNSKRSWQDADWTEAKREFRRRGVFLPEYPSDALGLLNALYSAREGESVGWNHPNFISAANTVANSYKNVVRAFRAALLVYGRGEQLKREDKKGNWAKRVKEYKERLAEGDKDYDRDEQFDSLIAFLFPEVWAAMSGSG</sequence>
<reference evidence="4" key="1">
    <citation type="submission" date="2014-02" db="EMBL/GenBank/DDBJ databases">
        <title>Expanding our view of genomic diversity in Candidatus Accumulibacter clades.</title>
        <authorList>
            <person name="Skennerton C.T."/>
            <person name="Barr J.J."/>
            <person name="Slater F.R."/>
            <person name="Bond P.L."/>
            <person name="Tyson G.W."/>
        </authorList>
    </citation>
    <scope>NUCLEOTIDE SEQUENCE [LARGE SCALE GENOMIC DNA]</scope>
</reference>
<dbReference type="Proteomes" id="UP000020218">
    <property type="component" value="Unassembled WGS sequence"/>
</dbReference>